<dbReference type="SUPFAM" id="SSF46689">
    <property type="entry name" value="Homeodomain-like"/>
    <property type="match status" value="1"/>
</dbReference>
<reference evidence="5" key="1">
    <citation type="journal article" date="2019" name="Int. J. Syst. Evol. Microbiol.">
        <title>The Global Catalogue of Microorganisms (GCM) 10K type strain sequencing project: providing services to taxonomists for standard genome sequencing and annotation.</title>
        <authorList>
            <consortium name="The Broad Institute Genomics Platform"/>
            <consortium name="The Broad Institute Genome Sequencing Center for Infectious Disease"/>
            <person name="Wu L."/>
            <person name="Ma J."/>
        </authorList>
    </citation>
    <scope>NUCLEOTIDE SEQUENCE [LARGE SCALE GENOMIC DNA]</scope>
    <source>
        <strain evidence="5">JCM 18401</strain>
    </source>
</reference>
<dbReference type="PRINTS" id="PR00455">
    <property type="entry name" value="HTHTETR"/>
</dbReference>
<dbReference type="Proteomes" id="UP001499988">
    <property type="component" value="Unassembled WGS sequence"/>
</dbReference>
<accession>A0ABP9EP44</accession>
<dbReference type="Pfam" id="PF00440">
    <property type="entry name" value="TetR_N"/>
    <property type="match status" value="1"/>
</dbReference>
<organism evidence="4 5">
    <name type="scientific">Ferrimonas pelagia</name>
    <dbReference type="NCBI Taxonomy" id="1177826"/>
    <lineage>
        <taxon>Bacteria</taxon>
        <taxon>Pseudomonadati</taxon>
        <taxon>Pseudomonadota</taxon>
        <taxon>Gammaproteobacteria</taxon>
        <taxon>Alteromonadales</taxon>
        <taxon>Ferrimonadaceae</taxon>
        <taxon>Ferrimonas</taxon>
    </lineage>
</organism>
<feature type="DNA-binding region" description="H-T-H motif" evidence="2">
    <location>
        <begin position="29"/>
        <end position="48"/>
    </location>
</feature>
<evidence type="ECO:0000259" key="3">
    <source>
        <dbReference type="PROSITE" id="PS50977"/>
    </source>
</evidence>
<feature type="domain" description="HTH tetR-type" evidence="3">
    <location>
        <begin position="6"/>
        <end position="66"/>
    </location>
</feature>
<evidence type="ECO:0000256" key="2">
    <source>
        <dbReference type="PROSITE-ProRule" id="PRU00335"/>
    </source>
</evidence>
<dbReference type="Gene3D" id="1.10.357.10">
    <property type="entry name" value="Tetracycline Repressor, domain 2"/>
    <property type="match status" value="1"/>
</dbReference>
<evidence type="ECO:0000313" key="4">
    <source>
        <dbReference type="EMBL" id="GAA4881910.1"/>
    </source>
</evidence>
<proteinExistence type="predicted"/>
<dbReference type="RefSeq" id="WP_345334736.1">
    <property type="nucleotide sequence ID" value="NZ_BAABJZ010000022.1"/>
</dbReference>
<keyword evidence="1 2" id="KW-0238">DNA-binding</keyword>
<evidence type="ECO:0000256" key="1">
    <source>
        <dbReference type="ARBA" id="ARBA00023125"/>
    </source>
</evidence>
<keyword evidence="5" id="KW-1185">Reference proteome</keyword>
<comment type="caution">
    <text evidence="4">The sequence shown here is derived from an EMBL/GenBank/DDBJ whole genome shotgun (WGS) entry which is preliminary data.</text>
</comment>
<evidence type="ECO:0000313" key="5">
    <source>
        <dbReference type="Proteomes" id="UP001499988"/>
    </source>
</evidence>
<dbReference type="EMBL" id="BAABJZ010000022">
    <property type="protein sequence ID" value="GAA4881910.1"/>
    <property type="molecule type" value="Genomic_DNA"/>
</dbReference>
<dbReference type="InterPro" id="IPR009057">
    <property type="entry name" value="Homeodomain-like_sf"/>
</dbReference>
<protein>
    <recommendedName>
        <fullName evidence="3">HTH tetR-type domain-containing protein</fullName>
    </recommendedName>
</protein>
<dbReference type="PROSITE" id="PS50977">
    <property type="entry name" value="HTH_TETR_2"/>
    <property type="match status" value="1"/>
</dbReference>
<dbReference type="InterPro" id="IPR001647">
    <property type="entry name" value="HTH_TetR"/>
</dbReference>
<name>A0ABP9EP44_9GAMM</name>
<gene>
    <name evidence="4" type="ORF">GCM10023333_15060</name>
</gene>
<sequence>MAIKRNKTELEIVKAARKIIAEDGLLSFQFKDIANEAKISTSTLRLLFCSKEDLLARILVDHLNGHHTRLLHITQTQLNLKEKVFSYGLSMIYPDYFSKDISGCHFLLSNPAIWKALTPLRQQQLAQCFARLSQAALALFQQAIDEKKLAGCAVEHHQLFSSYARGCSLQLQNALYMHDKHQFVNKIIEKNMSNLIDSLPWQSPMMVCDLKKIKMTVRTVSDQSNSV</sequence>